<dbReference type="InterPro" id="IPR022573">
    <property type="entry name" value="DUF2887"/>
</dbReference>
<dbReference type="EMBL" id="JSZA02000001">
    <property type="protein sequence ID" value="KHD09007.1"/>
    <property type="molecule type" value="Genomic_DNA"/>
</dbReference>
<evidence type="ECO:0008006" key="3">
    <source>
        <dbReference type="Google" id="ProtNLM"/>
    </source>
</evidence>
<dbReference type="PANTHER" id="PTHR35586:SF1">
    <property type="entry name" value="SLL1691 PROTEIN"/>
    <property type="match status" value="1"/>
</dbReference>
<dbReference type="Proteomes" id="UP000030428">
    <property type="component" value="Unassembled WGS sequence"/>
</dbReference>
<dbReference type="AlphaFoldDB" id="A0A0A6PMM3"/>
<organism evidence="1 2">
    <name type="scientific">Candidatus Thiomargarita nelsonii</name>
    <dbReference type="NCBI Taxonomy" id="1003181"/>
    <lineage>
        <taxon>Bacteria</taxon>
        <taxon>Pseudomonadati</taxon>
        <taxon>Pseudomonadota</taxon>
        <taxon>Gammaproteobacteria</taxon>
        <taxon>Thiotrichales</taxon>
        <taxon>Thiotrichaceae</taxon>
        <taxon>Thiomargarita</taxon>
    </lineage>
</organism>
<name>A0A0A6PMM3_9GAMM</name>
<evidence type="ECO:0000313" key="1">
    <source>
        <dbReference type="EMBL" id="KHD09007.1"/>
    </source>
</evidence>
<proteinExistence type="predicted"/>
<dbReference type="PANTHER" id="PTHR35586">
    <property type="entry name" value="SLL1691 PROTEIN"/>
    <property type="match status" value="1"/>
</dbReference>
<reference evidence="1 2" key="1">
    <citation type="journal article" date="2016" name="Front. Microbiol.">
        <title>Single-Cell (Meta-)Genomics of a Dimorphic Candidatus Thiomargarita nelsonii Reveals Genomic Plasticity.</title>
        <authorList>
            <person name="Flood B.E."/>
            <person name="Fliss P."/>
            <person name="Jones D.S."/>
            <person name="Dick G.J."/>
            <person name="Jain S."/>
            <person name="Kaster A.K."/>
            <person name="Winkel M."/>
            <person name="Mussmann M."/>
            <person name="Bailey J."/>
        </authorList>
    </citation>
    <scope>NUCLEOTIDE SEQUENCE [LARGE SCALE GENOMIC DNA]</scope>
    <source>
        <strain evidence="1">Hydrate Ridge</strain>
    </source>
</reference>
<keyword evidence="2" id="KW-1185">Reference proteome</keyword>
<comment type="caution">
    <text evidence="1">The sequence shown here is derived from an EMBL/GenBank/DDBJ whole genome shotgun (WGS) entry which is preliminary data.</text>
</comment>
<evidence type="ECO:0000313" key="2">
    <source>
        <dbReference type="Proteomes" id="UP000030428"/>
    </source>
</evidence>
<accession>A0A0A6PMM3</accession>
<sequence>MIKEKTTRNTDKAFLQLMKISGKSFLKLLGVSPEKAERYHFQTVTFQEKPEIECIVMLVSENQLVFIEFQAYPEPFSRYRLAAAIFQGCAQQKHKGEVIAGIIYTAPECQAAALPFETLKIGDTQCLKGWFREIVLSDYTEDDLRTMDPKLLVLAPFTLSAKDEKTNLLMMLMKGREWREQVRQTFPSNQQQEILDILAFFVLKRFRQIKREEVNAMLNFDMMETVVGKQLYNQGVQKGFQTGLQEGSLEEMRENVLEVLDARFGVVAFELIEQIRTISQRTDLKSILRQATLCPDWESFKEILSKTAHS</sequence>
<protein>
    <recommendedName>
        <fullName evidence="3">Transposase (putative) YhgA-like domain-containing protein</fullName>
    </recommendedName>
</protein>
<dbReference type="Pfam" id="PF11103">
    <property type="entry name" value="DUF2887"/>
    <property type="match status" value="1"/>
</dbReference>
<gene>
    <name evidence="1" type="ORF">PN36_00205</name>
</gene>